<dbReference type="InterPro" id="IPR018511">
    <property type="entry name" value="Hemolysin-typ_Ca-bd_CS"/>
</dbReference>
<evidence type="ECO:0000256" key="2">
    <source>
        <dbReference type="SAM" id="MobiDB-lite"/>
    </source>
</evidence>
<evidence type="ECO:0000313" key="3">
    <source>
        <dbReference type="EMBL" id="MFC0681039.1"/>
    </source>
</evidence>
<dbReference type="SUPFAM" id="SSF51120">
    <property type="entry name" value="beta-Roll"/>
    <property type="match status" value="1"/>
</dbReference>
<keyword evidence="4" id="KW-1185">Reference proteome</keyword>
<dbReference type="Proteomes" id="UP001589896">
    <property type="component" value="Unassembled WGS sequence"/>
</dbReference>
<evidence type="ECO:0000313" key="4">
    <source>
        <dbReference type="Proteomes" id="UP001589896"/>
    </source>
</evidence>
<accession>A0ABV6RWS2</accession>
<organism evidence="3 4">
    <name type="scientific">Lysobacter korlensis</name>
    <dbReference type="NCBI Taxonomy" id="553636"/>
    <lineage>
        <taxon>Bacteria</taxon>
        <taxon>Pseudomonadati</taxon>
        <taxon>Pseudomonadota</taxon>
        <taxon>Gammaproteobacteria</taxon>
        <taxon>Lysobacterales</taxon>
        <taxon>Lysobacteraceae</taxon>
        <taxon>Lysobacter</taxon>
    </lineage>
</organism>
<reference evidence="3 4" key="1">
    <citation type="submission" date="2024-09" db="EMBL/GenBank/DDBJ databases">
        <authorList>
            <person name="Sun Q."/>
            <person name="Mori K."/>
        </authorList>
    </citation>
    <scope>NUCLEOTIDE SEQUENCE [LARGE SCALE GENOMIC DNA]</scope>
    <source>
        <strain evidence="3 4">KCTC 23076</strain>
    </source>
</reference>
<dbReference type="Gene3D" id="2.150.10.10">
    <property type="entry name" value="Serralysin-like metalloprotease, C-terminal"/>
    <property type="match status" value="1"/>
</dbReference>
<feature type="region of interest" description="Disordered" evidence="2">
    <location>
        <begin position="1"/>
        <end position="86"/>
    </location>
</feature>
<protein>
    <submittedName>
        <fullName evidence="3">Calcium-binding protein</fullName>
    </submittedName>
</protein>
<gene>
    <name evidence="3" type="ORF">ACFFGH_24685</name>
</gene>
<sequence length="106" mass="10383">MALAVGNDRGEGGPGTDTVFGGFGRDRLGGGPGMDTLVGGPGNDRLDGGPGDDMLFGELPPDTPPPPPGTPLPPLPPAGTADRCVGGPGTDVAADCDRLSGVEDTF</sequence>
<comment type="caution">
    <text evidence="3">The sequence shown here is derived from an EMBL/GenBank/DDBJ whole genome shotgun (WGS) entry which is preliminary data.</text>
</comment>
<dbReference type="EMBL" id="JBHLTG010000006">
    <property type="protein sequence ID" value="MFC0681039.1"/>
    <property type="molecule type" value="Genomic_DNA"/>
</dbReference>
<proteinExistence type="predicted"/>
<feature type="compositionally biased region" description="Pro residues" evidence="2">
    <location>
        <begin position="61"/>
        <end position="77"/>
    </location>
</feature>
<dbReference type="InterPro" id="IPR011049">
    <property type="entry name" value="Serralysin-like_metalloprot_C"/>
</dbReference>
<dbReference type="InterPro" id="IPR001343">
    <property type="entry name" value="Hemolysn_Ca-bd"/>
</dbReference>
<dbReference type="PROSITE" id="PS00330">
    <property type="entry name" value="HEMOLYSIN_CALCIUM"/>
    <property type="match status" value="2"/>
</dbReference>
<dbReference type="RefSeq" id="WP_386673349.1">
    <property type="nucleotide sequence ID" value="NZ_JBHLTG010000006.1"/>
</dbReference>
<name>A0ABV6RWS2_9GAMM</name>
<dbReference type="Pfam" id="PF00353">
    <property type="entry name" value="HemolysinCabind"/>
    <property type="match status" value="1"/>
</dbReference>
<dbReference type="PRINTS" id="PR00313">
    <property type="entry name" value="CABNDNGRPT"/>
</dbReference>
<keyword evidence="1" id="KW-0106">Calcium</keyword>
<evidence type="ECO:0000256" key="1">
    <source>
        <dbReference type="ARBA" id="ARBA00022837"/>
    </source>
</evidence>